<dbReference type="Pfam" id="PF09709">
    <property type="entry name" value="Cas_Csd1"/>
    <property type="match status" value="1"/>
</dbReference>
<dbReference type="KEGG" id="acel:acsn021_19160"/>
<dbReference type="RefSeq" id="WP_184091059.1">
    <property type="nucleotide sequence ID" value="NZ_AP023367.1"/>
</dbReference>
<dbReference type="CDD" id="cd09757">
    <property type="entry name" value="Cas8c_I-C"/>
    <property type="match status" value="1"/>
</dbReference>
<proteinExistence type="predicted"/>
<organism evidence="1 2">
    <name type="scientific">Anaerocolumna cellulosilytica</name>
    <dbReference type="NCBI Taxonomy" id="433286"/>
    <lineage>
        <taxon>Bacteria</taxon>
        <taxon>Bacillati</taxon>
        <taxon>Bacillota</taxon>
        <taxon>Clostridia</taxon>
        <taxon>Lachnospirales</taxon>
        <taxon>Lachnospiraceae</taxon>
        <taxon>Anaerocolumna</taxon>
    </lineage>
</organism>
<dbReference type="Proteomes" id="UP000515561">
    <property type="component" value="Chromosome"/>
</dbReference>
<dbReference type="EMBL" id="AP023367">
    <property type="protein sequence ID" value="BCJ94347.1"/>
    <property type="molecule type" value="Genomic_DNA"/>
</dbReference>
<evidence type="ECO:0000313" key="2">
    <source>
        <dbReference type="Proteomes" id="UP000515561"/>
    </source>
</evidence>
<keyword evidence="2" id="KW-1185">Reference proteome</keyword>
<dbReference type="AlphaFoldDB" id="A0A6S6R2P8"/>
<dbReference type="InterPro" id="IPR010144">
    <property type="entry name" value="CRISPR-assoc_prot_Csd1-typ"/>
</dbReference>
<accession>A0A6S6R2P8</accession>
<reference evidence="1 2" key="1">
    <citation type="journal article" date="2016" name="Int. J. Syst. Evol. Microbiol.">
        <title>Descriptions of Anaerotaenia torta gen. nov., sp. nov. and Anaerocolumna cellulosilytica gen. nov., sp. nov. isolated from a methanogenic reactor of cattle waste.</title>
        <authorList>
            <person name="Uek A."/>
            <person name="Ohtaki Y."/>
            <person name="Kaku N."/>
            <person name="Ueki K."/>
        </authorList>
    </citation>
    <scope>NUCLEOTIDE SEQUENCE [LARGE SCALE GENOMIC DNA]</scope>
    <source>
        <strain evidence="1 2">SN021</strain>
    </source>
</reference>
<sequence length="632" mass="73658">MSWMATLEETYRNMEKSSLFDSLLPIAHTTQQAHIEVTINELSEFVTANVIAKEDAETVIPSTEQSSGRAGSHPVNHPLMDKLQYVAGDYTLYGGEKGDSFHKKYMEDLRAWCQSEYANPKVQALCHYLEKGILIQDLVREKVLHCDENKKLYQSYPDKETEPEIFKRVTGNQSDAFVRFIVNGFPLDNESKAELWKDRKLQKDYINYYLSKREGKGLCYITGELQSLSVNHPSKLRNTGDMAKLISSNDMQGFTYRGRFLSADEAAGISYEASQRAHNALKWLVNDRGKNYGGRVFITWNPNMYEVPDIYDDSYDLIFGKAEKKPVQCTAEEFAEELGRYMNGYSGKISYYDRIAILGMDAATTGRMAITFYRESLKNELIENLGYWHSTCAWRHRYKFTKQKEVIEFYGAPAPRDIALAAYGIERSNYLEMEAKLEKNIVECLLHCIIDRAELPYDIVKAAYRNACHPQNYNNYFTWFKVVTISCALLRKYYLEREKEEWSMEVDYSKESLPYLCGRLLAVADVMERRTYSEDDKKRTTNAMRYFTKFMEHPCQTWETLNKLLPPYLAKHGEKAFWYQKLLGEISTKLEEQDFLEARNLDGRMLLGFYAQFHEMNQKHETEKTEEKKNEE</sequence>
<protein>
    <submittedName>
        <fullName evidence="1">Type I-C CRISPR-associated protein Cas8c/Csd1</fullName>
    </submittedName>
</protein>
<name>A0A6S6R2P8_9FIRM</name>
<evidence type="ECO:0000313" key="1">
    <source>
        <dbReference type="EMBL" id="BCJ94347.1"/>
    </source>
</evidence>
<dbReference type="NCBIfam" id="TIGR01863">
    <property type="entry name" value="cas_Csd1"/>
    <property type="match status" value="1"/>
</dbReference>
<gene>
    <name evidence="1" type="ORF">acsn021_19160</name>
</gene>